<dbReference type="AlphaFoldDB" id="A0A7S3NTD7"/>
<evidence type="ECO:0000313" key="3">
    <source>
        <dbReference type="EMBL" id="CAE0380033.1"/>
    </source>
</evidence>
<protein>
    <submittedName>
        <fullName evidence="3">Uncharacterized protein</fullName>
    </submittedName>
</protein>
<accession>A0A7S3NTD7</accession>
<keyword evidence="1" id="KW-0175">Coiled coil</keyword>
<dbReference type="EMBL" id="HBIK01010647">
    <property type="protein sequence ID" value="CAE0380033.1"/>
    <property type="molecule type" value="Transcribed_RNA"/>
</dbReference>
<feature type="compositionally biased region" description="Basic residues" evidence="2">
    <location>
        <begin position="236"/>
        <end position="259"/>
    </location>
</feature>
<organism evidence="3">
    <name type="scientific">Euplotes crassus</name>
    <dbReference type="NCBI Taxonomy" id="5936"/>
    <lineage>
        <taxon>Eukaryota</taxon>
        <taxon>Sar</taxon>
        <taxon>Alveolata</taxon>
        <taxon>Ciliophora</taxon>
        <taxon>Intramacronucleata</taxon>
        <taxon>Spirotrichea</taxon>
        <taxon>Hypotrichia</taxon>
        <taxon>Euplotida</taxon>
        <taxon>Euplotidae</taxon>
        <taxon>Moneuplotes</taxon>
    </lineage>
</organism>
<feature type="compositionally biased region" description="Acidic residues" evidence="2">
    <location>
        <begin position="265"/>
        <end position="280"/>
    </location>
</feature>
<gene>
    <name evidence="3" type="ORF">ECRA1380_LOCUS4994</name>
</gene>
<name>A0A7S3NTD7_EUPCR</name>
<evidence type="ECO:0000256" key="2">
    <source>
        <dbReference type="SAM" id="MobiDB-lite"/>
    </source>
</evidence>
<feature type="region of interest" description="Disordered" evidence="2">
    <location>
        <begin position="229"/>
        <end position="280"/>
    </location>
</feature>
<sequence length="280" mass="33471">MKTKTDEELEEIAEWEEDAEAMAETVQYFLPMLWEAYNLEKLTDEEEELFVRYLRVLRAQNRIWDAEDNNEKPQARDLKVLKEQLEIIERIEKPPHLLRLEKIDKKEKLLEQLLQLEAKKAREIEDLAAKEEISKEQEKLKVQIDALDFEIQGNRSSNLIDLSLENRNRSLKKNELQKDEDVYNDEEDSEKEEDEYWKKIFGRGAIDTSEQRYENETISEVPEFIQVMNVSDSEKKKPKKKKGKKRVKRRVKKNGRKDKKIIESKDEEESEEDLNGNEQR</sequence>
<proteinExistence type="predicted"/>
<reference evidence="3" key="1">
    <citation type="submission" date="2021-01" db="EMBL/GenBank/DDBJ databases">
        <authorList>
            <person name="Corre E."/>
            <person name="Pelletier E."/>
            <person name="Niang G."/>
            <person name="Scheremetjew M."/>
            <person name="Finn R."/>
            <person name="Kale V."/>
            <person name="Holt S."/>
            <person name="Cochrane G."/>
            <person name="Meng A."/>
            <person name="Brown T."/>
            <person name="Cohen L."/>
        </authorList>
    </citation>
    <scope>NUCLEOTIDE SEQUENCE</scope>
    <source>
        <strain evidence="3">CT5</strain>
    </source>
</reference>
<feature type="coiled-coil region" evidence="1">
    <location>
        <begin position="99"/>
        <end position="193"/>
    </location>
</feature>
<evidence type="ECO:0000256" key="1">
    <source>
        <dbReference type="SAM" id="Coils"/>
    </source>
</evidence>